<sequence length="87" mass="9897">MENNIISKLNYKISDTYQINLISYEGEGAPHRILSNENEFIILDNNNYGVCHGVYNESKGLKITYIDPNLEMTINNGIITIENSKSE</sequence>
<evidence type="ECO:0000313" key="1">
    <source>
        <dbReference type="EMBL" id="WMT80106.1"/>
    </source>
</evidence>
<dbReference type="Proteomes" id="UP001235030">
    <property type="component" value="Chromosome"/>
</dbReference>
<protein>
    <submittedName>
        <fullName evidence="1">Uncharacterized protein</fullName>
    </submittedName>
</protein>
<organism evidence="1 2">
    <name type="scientific">Terrisporobacter mayombei</name>
    <dbReference type="NCBI Taxonomy" id="1541"/>
    <lineage>
        <taxon>Bacteria</taxon>
        <taxon>Bacillati</taxon>
        <taxon>Bacillota</taxon>
        <taxon>Clostridia</taxon>
        <taxon>Peptostreptococcales</taxon>
        <taxon>Peptostreptococcaceae</taxon>
        <taxon>Terrisporobacter</taxon>
    </lineage>
</organism>
<dbReference type="EMBL" id="CP101637">
    <property type="protein sequence ID" value="WMT80106.1"/>
    <property type="molecule type" value="Genomic_DNA"/>
</dbReference>
<reference evidence="1 2" key="1">
    <citation type="submission" date="2022-07" db="EMBL/GenBank/DDBJ databases">
        <title>Genome sequence of Terrisporobacter mayombei DSM6539.</title>
        <authorList>
            <person name="Boeer T."/>
            <person name="Bengelsdorf F.R."/>
            <person name="Daniel R."/>
            <person name="Poehlein A."/>
        </authorList>
    </citation>
    <scope>NUCLEOTIDE SEQUENCE [LARGE SCALE GENOMIC DNA]</scope>
    <source>
        <strain evidence="1 2">DSM 6539</strain>
    </source>
</reference>
<accession>A0ABY9PWQ1</accession>
<name>A0ABY9PWQ1_9FIRM</name>
<dbReference type="RefSeq" id="WP_228104370.1">
    <property type="nucleotide sequence ID" value="NZ_CP101637.1"/>
</dbReference>
<proteinExistence type="predicted"/>
<keyword evidence="2" id="KW-1185">Reference proteome</keyword>
<gene>
    <name evidence="1" type="ORF">TEMA_04190</name>
</gene>
<evidence type="ECO:0000313" key="2">
    <source>
        <dbReference type="Proteomes" id="UP001235030"/>
    </source>
</evidence>